<proteinExistence type="predicted"/>
<name>A0A5M9JU62_MONFR</name>
<accession>A0A5M9JU62</accession>
<gene>
    <name evidence="1" type="ORF">EYC84_003593</name>
</gene>
<reference evidence="1 2" key="1">
    <citation type="submission" date="2019-06" db="EMBL/GenBank/DDBJ databases">
        <title>Genome Sequence of the Brown Rot Fungal Pathogen Monilinia fructicola.</title>
        <authorList>
            <person name="De Miccolis Angelini R.M."/>
            <person name="Landi L."/>
            <person name="Abate D."/>
            <person name="Pollastro S."/>
            <person name="Romanazzi G."/>
            <person name="Faretra F."/>
        </authorList>
    </citation>
    <scope>NUCLEOTIDE SEQUENCE [LARGE SCALE GENOMIC DNA]</scope>
    <source>
        <strain evidence="1 2">Mfrc123</strain>
    </source>
</reference>
<dbReference type="Proteomes" id="UP000322873">
    <property type="component" value="Unassembled WGS sequence"/>
</dbReference>
<dbReference type="AlphaFoldDB" id="A0A5M9JU62"/>
<comment type="caution">
    <text evidence="1">The sequence shown here is derived from an EMBL/GenBank/DDBJ whole genome shotgun (WGS) entry which is preliminary data.</text>
</comment>
<evidence type="ECO:0000313" key="2">
    <source>
        <dbReference type="Proteomes" id="UP000322873"/>
    </source>
</evidence>
<evidence type="ECO:0000313" key="1">
    <source>
        <dbReference type="EMBL" id="KAA8573058.1"/>
    </source>
</evidence>
<keyword evidence="2" id="KW-1185">Reference proteome</keyword>
<dbReference type="EMBL" id="VICG01000004">
    <property type="protein sequence ID" value="KAA8573058.1"/>
    <property type="molecule type" value="Genomic_DNA"/>
</dbReference>
<sequence length="68" mass="7818">MIDLLLSVNHEGLAIKNCHRRIYTPRCRMGVEVVVGGGMNFKISRYQRFYYGDFKIDCGNAYLIIGKC</sequence>
<protein>
    <submittedName>
        <fullName evidence="1">Uncharacterized protein</fullName>
    </submittedName>
</protein>
<organism evidence="1 2">
    <name type="scientific">Monilinia fructicola</name>
    <name type="common">Brown rot fungus</name>
    <name type="synonym">Ciboria fructicola</name>
    <dbReference type="NCBI Taxonomy" id="38448"/>
    <lineage>
        <taxon>Eukaryota</taxon>
        <taxon>Fungi</taxon>
        <taxon>Dikarya</taxon>
        <taxon>Ascomycota</taxon>
        <taxon>Pezizomycotina</taxon>
        <taxon>Leotiomycetes</taxon>
        <taxon>Helotiales</taxon>
        <taxon>Sclerotiniaceae</taxon>
        <taxon>Monilinia</taxon>
    </lineage>
</organism>